<evidence type="ECO:0000313" key="7">
    <source>
        <dbReference type="Proteomes" id="UP000032545"/>
    </source>
</evidence>
<reference evidence="6 7" key="2">
    <citation type="journal article" date="2016" name="Genome Announc.">
        <title>Permanent Draft Genome Sequences for Two Variants of Frankia sp. Strain CpI1, the First Frankia Strain Isolated from Root Nodules of Comptonia peregrina.</title>
        <authorList>
            <person name="Oshone R."/>
            <person name="Hurst S.G.IV."/>
            <person name="Abebe-Akele F."/>
            <person name="Simpson S."/>
            <person name="Morris K."/>
            <person name="Thomas W.K."/>
            <person name="Tisa L.S."/>
        </authorList>
    </citation>
    <scope>NUCLEOTIDE SEQUENCE [LARGE SCALE GENOMIC DNA]</scope>
    <source>
        <strain evidence="7">CpI1-S</strain>
    </source>
</reference>
<organism evidence="6 7">
    <name type="scientific">Frankia torreyi</name>
    <dbReference type="NCBI Taxonomy" id="1856"/>
    <lineage>
        <taxon>Bacteria</taxon>
        <taxon>Bacillati</taxon>
        <taxon>Actinomycetota</taxon>
        <taxon>Actinomycetes</taxon>
        <taxon>Frankiales</taxon>
        <taxon>Frankiaceae</taxon>
        <taxon>Frankia</taxon>
    </lineage>
</organism>
<sequence>MPTYPGARYGPYGKLYGSLNCMARPRTFDEDQVVCAARDQFWATGYTATSLDDLTAATGLGRGSLYGAFGD</sequence>
<name>A0A0D8BIJ7_9ACTN</name>
<dbReference type="Proteomes" id="UP000032545">
    <property type="component" value="Unassembled WGS sequence"/>
</dbReference>
<evidence type="ECO:0000259" key="5">
    <source>
        <dbReference type="PROSITE" id="PS50977"/>
    </source>
</evidence>
<reference evidence="7" key="1">
    <citation type="submission" date="2015-02" db="EMBL/GenBank/DDBJ databases">
        <title>Draft Genome of Frankia sp. CpI1-S.</title>
        <authorList>
            <person name="Oshone R.T."/>
            <person name="Ngom M."/>
            <person name="Ghodhbane-Gtari F."/>
            <person name="Gtari M."/>
            <person name="Morris K."/>
            <person name="Thomas K."/>
            <person name="Sen A."/>
            <person name="Tisa L.S."/>
        </authorList>
    </citation>
    <scope>NUCLEOTIDE SEQUENCE [LARGE SCALE GENOMIC DNA]</scope>
    <source>
        <strain evidence="7">CpI1-S</strain>
    </source>
</reference>
<keyword evidence="2 4" id="KW-0238">DNA-binding</keyword>
<evidence type="ECO:0000256" key="1">
    <source>
        <dbReference type="ARBA" id="ARBA00023015"/>
    </source>
</evidence>
<feature type="DNA-binding region" description="H-T-H motif" evidence="4">
    <location>
        <begin position="50"/>
        <end position="69"/>
    </location>
</feature>
<dbReference type="PROSITE" id="PS50977">
    <property type="entry name" value="HTH_TETR_2"/>
    <property type="match status" value="1"/>
</dbReference>
<evidence type="ECO:0000256" key="2">
    <source>
        <dbReference type="ARBA" id="ARBA00023125"/>
    </source>
</evidence>
<dbReference type="GO" id="GO:0003677">
    <property type="term" value="F:DNA binding"/>
    <property type="evidence" value="ECO:0007669"/>
    <property type="project" value="UniProtKB-UniRule"/>
</dbReference>
<evidence type="ECO:0000256" key="4">
    <source>
        <dbReference type="PROSITE-ProRule" id="PRU00335"/>
    </source>
</evidence>
<proteinExistence type="predicted"/>
<feature type="domain" description="HTH tetR-type" evidence="5">
    <location>
        <begin position="27"/>
        <end position="71"/>
    </location>
</feature>
<dbReference type="PANTHER" id="PTHR47506:SF1">
    <property type="entry name" value="HTH-TYPE TRANSCRIPTIONAL REGULATOR YJDC"/>
    <property type="match status" value="1"/>
</dbReference>
<dbReference type="PANTHER" id="PTHR47506">
    <property type="entry name" value="TRANSCRIPTIONAL REGULATORY PROTEIN"/>
    <property type="match status" value="1"/>
</dbReference>
<dbReference type="PATRIC" id="fig|1502723.3.peg.6874"/>
<keyword evidence="1" id="KW-0805">Transcription regulation</keyword>
<dbReference type="InterPro" id="IPR001647">
    <property type="entry name" value="HTH_TetR"/>
</dbReference>
<keyword evidence="7" id="KW-1185">Reference proteome</keyword>
<gene>
    <name evidence="6" type="ORF">FF36_01752</name>
</gene>
<accession>A0A0D8BIJ7</accession>
<dbReference type="EMBL" id="JYFN01000010">
    <property type="protein sequence ID" value="KJE23819.1"/>
    <property type="molecule type" value="Genomic_DNA"/>
</dbReference>
<protein>
    <submittedName>
        <fullName evidence="6">Transcriptional regulator, TetR family</fullName>
    </submittedName>
</protein>
<dbReference type="SUPFAM" id="SSF46689">
    <property type="entry name" value="Homeodomain-like"/>
    <property type="match status" value="1"/>
</dbReference>
<dbReference type="Gene3D" id="1.10.10.60">
    <property type="entry name" value="Homeodomain-like"/>
    <property type="match status" value="1"/>
</dbReference>
<keyword evidence="3" id="KW-0804">Transcription</keyword>
<evidence type="ECO:0000256" key="3">
    <source>
        <dbReference type="ARBA" id="ARBA00023163"/>
    </source>
</evidence>
<evidence type="ECO:0000313" key="6">
    <source>
        <dbReference type="EMBL" id="KJE23819.1"/>
    </source>
</evidence>
<dbReference type="AlphaFoldDB" id="A0A0D8BIJ7"/>
<comment type="caution">
    <text evidence="6">The sequence shown here is derived from an EMBL/GenBank/DDBJ whole genome shotgun (WGS) entry which is preliminary data.</text>
</comment>
<dbReference type="InterPro" id="IPR009057">
    <property type="entry name" value="Homeodomain-like_sf"/>
</dbReference>
<dbReference type="Pfam" id="PF00440">
    <property type="entry name" value="TetR_N"/>
    <property type="match status" value="1"/>
</dbReference>